<gene>
    <name evidence="2" type="ORF">ACFLIM_32790</name>
</gene>
<dbReference type="RefSeq" id="WP_393172132.1">
    <property type="nucleotide sequence ID" value="NZ_JBICRM010000025.1"/>
</dbReference>
<proteinExistence type="predicted"/>
<accession>A0ABW7AKX5</accession>
<evidence type="ECO:0000256" key="1">
    <source>
        <dbReference type="SAM" id="MobiDB-lite"/>
    </source>
</evidence>
<evidence type="ECO:0000313" key="2">
    <source>
        <dbReference type="EMBL" id="MFG1707997.1"/>
    </source>
</evidence>
<feature type="region of interest" description="Disordered" evidence="1">
    <location>
        <begin position="32"/>
        <end position="67"/>
    </location>
</feature>
<comment type="caution">
    <text evidence="2">The sequence shown here is derived from an EMBL/GenBank/DDBJ whole genome shotgun (WGS) entry which is preliminary data.</text>
</comment>
<evidence type="ECO:0000313" key="3">
    <source>
        <dbReference type="Proteomes" id="UP001603978"/>
    </source>
</evidence>
<reference evidence="2 3" key="1">
    <citation type="submission" date="2024-10" db="EMBL/GenBank/DDBJ databases">
        <authorList>
            <person name="Topkara A.R."/>
            <person name="Saygin H."/>
        </authorList>
    </citation>
    <scope>NUCLEOTIDE SEQUENCE [LARGE SCALE GENOMIC DNA]</scope>
    <source>
        <strain evidence="2 3">M3C6</strain>
    </source>
</reference>
<name>A0ABW7AKX5_9ACTN</name>
<organism evidence="2 3">
    <name type="scientific">Nonomuraea marmarensis</name>
    <dbReference type="NCBI Taxonomy" id="3351344"/>
    <lineage>
        <taxon>Bacteria</taxon>
        <taxon>Bacillati</taxon>
        <taxon>Actinomycetota</taxon>
        <taxon>Actinomycetes</taxon>
        <taxon>Streptosporangiales</taxon>
        <taxon>Streptosporangiaceae</taxon>
        <taxon>Nonomuraea</taxon>
    </lineage>
</organism>
<dbReference type="EMBL" id="JBICRM010000025">
    <property type="protein sequence ID" value="MFG1707997.1"/>
    <property type="molecule type" value="Genomic_DNA"/>
</dbReference>
<sequence length="142" mass="14966">MGADELLLVTHHMGGGVGADEHIQEQIGRNGGALVPAQRGGDVAVDRERRPTRPWAGTLDQSASGINGEVDLEPVVGEGVVPQHDHPVADLVDQRVGVGAQHPGVRDGKDAHLVLIGMEVQIQQHVQCLMPGRGGWNGPPRV</sequence>
<dbReference type="Proteomes" id="UP001603978">
    <property type="component" value="Unassembled WGS sequence"/>
</dbReference>
<protein>
    <submittedName>
        <fullName evidence="2">Uncharacterized protein</fullName>
    </submittedName>
</protein>
<keyword evidence="3" id="KW-1185">Reference proteome</keyword>